<accession>A0A0R1GY65</accession>
<evidence type="ECO:0000313" key="4">
    <source>
        <dbReference type="EMBL" id="KRK39109.1"/>
    </source>
</evidence>
<dbReference type="InterPro" id="IPR001647">
    <property type="entry name" value="HTH_TetR"/>
</dbReference>
<dbReference type="PRINTS" id="PR00455">
    <property type="entry name" value="HTHTETR"/>
</dbReference>
<dbReference type="RefSeq" id="WP_057904483.1">
    <property type="nucleotide sequence ID" value="NZ_AZDA01000046.1"/>
</dbReference>
<name>A0A0R1GY65_9LACO</name>
<dbReference type="Gene3D" id="1.10.357.10">
    <property type="entry name" value="Tetracycline Repressor, domain 2"/>
    <property type="match status" value="1"/>
</dbReference>
<reference evidence="4 5" key="1">
    <citation type="journal article" date="2015" name="Genome Announc.">
        <title>Expanding the biotechnology potential of lactobacilli through comparative genomics of 213 strains and associated genera.</title>
        <authorList>
            <person name="Sun Z."/>
            <person name="Harris H.M."/>
            <person name="McCann A."/>
            <person name="Guo C."/>
            <person name="Argimon S."/>
            <person name="Zhang W."/>
            <person name="Yang X."/>
            <person name="Jeffery I.B."/>
            <person name="Cooney J.C."/>
            <person name="Kagawa T.F."/>
            <person name="Liu W."/>
            <person name="Song Y."/>
            <person name="Salvetti E."/>
            <person name="Wrobel A."/>
            <person name="Rasinkangas P."/>
            <person name="Parkhill J."/>
            <person name="Rea M.C."/>
            <person name="O'Sullivan O."/>
            <person name="Ritari J."/>
            <person name="Douillard F.P."/>
            <person name="Paul Ross R."/>
            <person name="Yang R."/>
            <person name="Briner A.E."/>
            <person name="Felis G.E."/>
            <person name="de Vos W.M."/>
            <person name="Barrangou R."/>
            <person name="Klaenhammer T.R."/>
            <person name="Caufield P.W."/>
            <person name="Cui Y."/>
            <person name="Zhang H."/>
            <person name="O'Toole P.W."/>
        </authorList>
    </citation>
    <scope>NUCLEOTIDE SEQUENCE [LARGE SCALE GENOMIC DNA]</scope>
    <source>
        <strain evidence="4 5">DSM 20003</strain>
    </source>
</reference>
<dbReference type="InterPro" id="IPR009057">
    <property type="entry name" value="Homeodomain-like_sf"/>
</dbReference>
<dbReference type="Proteomes" id="UP000051461">
    <property type="component" value="Unassembled WGS sequence"/>
</dbReference>
<dbReference type="GO" id="GO:0006355">
    <property type="term" value="P:regulation of DNA-templated transcription"/>
    <property type="evidence" value="ECO:0007669"/>
    <property type="project" value="UniProtKB-ARBA"/>
</dbReference>
<dbReference type="PATRIC" id="fig|1423726.3.peg.2939"/>
<dbReference type="SUPFAM" id="SSF46689">
    <property type="entry name" value="Homeodomain-like"/>
    <property type="match status" value="1"/>
</dbReference>
<dbReference type="InterPro" id="IPR050109">
    <property type="entry name" value="HTH-type_TetR-like_transc_reg"/>
</dbReference>
<sequence length="214" mass="23719">MAVNTVETLFNTSLAASELSPKQQAVLQACLKLFAEKGFERTSTADIAQEAGVAEGTVYKHFKTKQAILEALLKPLVTSVVPKVATEFITEIKGQQFVTLTDFLTFIVKDRLAFVVDNRRVIHIFVQQVLVRPALLEAGYQLILNYFEQDLGAEIQTLKQQKQLVDWPLPRILRLVVGTVVSYTAPVIVMPAQAFDLDQATREIVAFLSKGLAA</sequence>
<dbReference type="STRING" id="1423726.FC07_GL002830"/>
<evidence type="ECO:0000256" key="2">
    <source>
        <dbReference type="PROSITE-ProRule" id="PRU00335"/>
    </source>
</evidence>
<comment type="caution">
    <text evidence="4">The sequence shown here is derived from an EMBL/GenBank/DDBJ whole genome shotgun (WGS) entry which is preliminary data.</text>
</comment>
<dbReference type="PROSITE" id="PS01081">
    <property type="entry name" value="HTH_TETR_1"/>
    <property type="match status" value="1"/>
</dbReference>
<feature type="domain" description="HTH tetR-type" evidence="3">
    <location>
        <begin position="20"/>
        <end position="80"/>
    </location>
</feature>
<evidence type="ECO:0000313" key="5">
    <source>
        <dbReference type="Proteomes" id="UP000051461"/>
    </source>
</evidence>
<protein>
    <submittedName>
        <fullName evidence="4">TetR family transcriptional regulator</fullName>
    </submittedName>
</protein>
<feature type="DNA-binding region" description="H-T-H motif" evidence="2">
    <location>
        <begin position="43"/>
        <end position="62"/>
    </location>
</feature>
<dbReference type="OrthoDB" id="9780824at2"/>
<dbReference type="PANTHER" id="PTHR30055">
    <property type="entry name" value="HTH-TYPE TRANSCRIPTIONAL REGULATOR RUTR"/>
    <property type="match status" value="1"/>
</dbReference>
<dbReference type="GO" id="GO:0003677">
    <property type="term" value="F:DNA binding"/>
    <property type="evidence" value="ECO:0007669"/>
    <property type="project" value="UniProtKB-UniRule"/>
</dbReference>
<dbReference type="Pfam" id="PF00440">
    <property type="entry name" value="TetR_N"/>
    <property type="match status" value="1"/>
</dbReference>
<evidence type="ECO:0000256" key="1">
    <source>
        <dbReference type="ARBA" id="ARBA00023125"/>
    </source>
</evidence>
<dbReference type="EMBL" id="AZDA01000046">
    <property type="protein sequence ID" value="KRK39109.1"/>
    <property type="molecule type" value="Genomic_DNA"/>
</dbReference>
<evidence type="ECO:0000259" key="3">
    <source>
        <dbReference type="PROSITE" id="PS50977"/>
    </source>
</evidence>
<proteinExistence type="predicted"/>
<dbReference type="InterPro" id="IPR023772">
    <property type="entry name" value="DNA-bd_HTH_TetR-type_CS"/>
</dbReference>
<keyword evidence="5" id="KW-1185">Reference proteome</keyword>
<gene>
    <name evidence="4" type="ORF">FC07_GL002830</name>
</gene>
<dbReference type="AlphaFoldDB" id="A0A0R1GY65"/>
<organism evidence="4 5">
    <name type="scientific">Loigolactobacillus bifermentans DSM 20003</name>
    <dbReference type="NCBI Taxonomy" id="1423726"/>
    <lineage>
        <taxon>Bacteria</taxon>
        <taxon>Bacillati</taxon>
        <taxon>Bacillota</taxon>
        <taxon>Bacilli</taxon>
        <taxon>Lactobacillales</taxon>
        <taxon>Lactobacillaceae</taxon>
        <taxon>Loigolactobacillus</taxon>
    </lineage>
</organism>
<dbReference type="PANTHER" id="PTHR30055:SF222">
    <property type="entry name" value="REGULATORY PROTEIN"/>
    <property type="match status" value="1"/>
</dbReference>
<keyword evidence="1 2" id="KW-0238">DNA-binding</keyword>
<dbReference type="PROSITE" id="PS50977">
    <property type="entry name" value="HTH_TETR_2"/>
    <property type="match status" value="1"/>
</dbReference>